<dbReference type="RefSeq" id="WP_073601214.1">
    <property type="nucleotide sequence ID" value="NZ_MRCB01000033.1"/>
</dbReference>
<feature type="region of interest" description="Disordered" evidence="1">
    <location>
        <begin position="1"/>
        <end position="22"/>
    </location>
</feature>
<keyword evidence="2" id="KW-0472">Membrane</keyword>
<feature type="transmembrane region" description="Helical" evidence="2">
    <location>
        <begin position="204"/>
        <end position="220"/>
    </location>
</feature>
<dbReference type="STRING" id="1921803.NIES593_19565"/>
<evidence type="ECO:0000313" key="3">
    <source>
        <dbReference type="EMBL" id="OKH20229.1"/>
    </source>
</evidence>
<keyword evidence="4" id="KW-1185">Reference proteome</keyword>
<evidence type="ECO:0000256" key="1">
    <source>
        <dbReference type="SAM" id="MobiDB-lite"/>
    </source>
</evidence>
<name>A0A1U7H9G4_9CYAN</name>
<accession>A0A1U7H9G4</accession>
<feature type="transmembrane region" description="Helical" evidence="2">
    <location>
        <begin position="39"/>
        <end position="72"/>
    </location>
</feature>
<evidence type="ECO:0000313" key="4">
    <source>
        <dbReference type="Proteomes" id="UP000186868"/>
    </source>
</evidence>
<keyword evidence="2" id="KW-0812">Transmembrane</keyword>
<dbReference type="Proteomes" id="UP000186868">
    <property type="component" value="Unassembled WGS sequence"/>
</dbReference>
<dbReference type="Pfam" id="PF14256">
    <property type="entry name" value="YwiC"/>
    <property type="match status" value="1"/>
</dbReference>
<dbReference type="EMBL" id="MRCB01000033">
    <property type="protein sequence ID" value="OKH20229.1"/>
    <property type="molecule type" value="Genomic_DNA"/>
</dbReference>
<evidence type="ECO:0000256" key="2">
    <source>
        <dbReference type="SAM" id="Phobius"/>
    </source>
</evidence>
<feature type="transmembrane region" description="Helical" evidence="2">
    <location>
        <begin position="255"/>
        <end position="276"/>
    </location>
</feature>
<dbReference type="OrthoDB" id="509218at2"/>
<proteinExistence type="predicted"/>
<organism evidence="3 4">
    <name type="scientific">Hydrococcus rivularis NIES-593</name>
    <dbReference type="NCBI Taxonomy" id="1921803"/>
    <lineage>
        <taxon>Bacteria</taxon>
        <taxon>Bacillati</taxon>
        <taxon>Cyanobacteriota</taxon>
        <taxon>Cyanophyceae</taxon>
        <taxon>Pleurocapsales</taxon>
        <taxon>Hydrococcaceae</taxon>
        <taxon>Hydrococcus</taxon>
    </lineage>
</organism>
<dbReference type="AlphaFoldDB" id="A0A1U7H9G4"/>
<feature type="transmembrane region" description="Helical" evidence="2">
    <location>
        <begin position="170"/>
        <end position="192"/>
    </location>
</feature>
<keyword evidence="2" id="KW-1133">Transmembrane helix</keyword>
<gene>
    <name evidence="3" type="ORF">NIES593_19565</name>
</gene>
<reference evidence="3 4" key="1">
    <citation type="submission" date="2016-11" db="EMBL/GenBank/DDBJ databases">
        <title>Draft Genome Sequences of Nine Cyanobacterial Strains from Diverse Habitats.</title>
        <authorList>
            <person name="Zhu T."/>
            <person name="Hou S."/>
            <person name="Lu X."/>
            <person name="Hess W.R."/>
        </authorList>
    </citation>
    <scope>NUCLEOTIDE SEQUENCE [LARGE SCALE GENOMIC DNA]</scope>
    <source>
        <strain evidence="3 4">NIES-593</strain>
    </source>
</reference>
<evidence type="ECO:0008006" key="5">
    <source>
        <dbReference type="Google" id="ProtNLM"/>
    </source>
</evidence>
<comment type="caution">
    <text evidence="3">The sequence shown here is derived from an EMBL/GenBank/DDBJ whole genome shotgun (WGS) entry which is preliminary data.</text>
</comment>
<feature type="compositionally biased region" description="Polar residues" evidence="1">
    <location>
        <begin position="1"/>
        <end position="21"/>
    </location>
</feature>
<sequence length="284" mass="31185">MALSNTNPPVENEGVQLSVSPSPHAPTWYRPTISPEHGVYIVLLVSFLTGAAAAQQWTLATTLAFICAFAGFQAEHPLVLQIKQRRTWKPRYLLWGSLYGGLSLSLAIYLYLQVPVLLWLYLGAIAALIVDAVSVFYRQQKSIGNELLTFAAVCLAAPFAAIATTKTVTLSFWGLWLLNTLFFSSAIFTVKLRKPKTQALTPGLIYHGVATLIIFGLWYGGGLTTLAAVAFGIVLLKFGFILWRRDWYKTTKIQNVAILETLSAVVFFLLTAISLLPNYPVAAA</sequence>
<feature type="transmembrane region" description="Helical" evidence="2">
    <location>
        <begin position="226"/>
        <end position="243"/>
    </location>
</feature>
<feature type="transmembrane region" description="Helical" evidence="2">
    <location>
        <begin position="144"/>
        <end position="164"/>
    </location>
</feature>
<protein>
    <recommendedName>
        <fullName evidence="5">YwiC-like family protein</fullName>
    </recommendedName>
</protein>
<feature type="transmembrane region" description="Helical" evidence="2">
    <location>
        <begin position="92"/>
        <end position="112"/>
    </location>
</feature>
<dbReference type="InterPro" id="IPR025576">
    <property type="entry name" value="YwiC"/>
</dbReference>
<feature type="transmembrane region" description="Helical" evidence="2">
    <location>
        <begin position="118"/>
        <end position="137"/>
    </location>
</feature>